<evidence type="ECO:0000313" key="2">
    <source>
        <dbReference type="EMBL" id="GAM40051.1"/>
    </source>
</evidence>
<name>A0A6V8HFR5_TALPI</name>
<proteinExistence type="predicted"/>
<evidence type="ECO:0000313" key="3">
    <source>
        <dbReference type="Proteomes" id="UP000053095"/>
    </source>
</evidence>
<dbReference type="Proteomes" id="UP000053095">
    <property type="component" value="Unassembled WGS sequence"/>
</dbReference>
<feature type="compositionally biased region" description="Low complexity" evidence="1">
    <location>
        <begin position="34"/>
        <end position="49"/>
    </location>
</feature>
<evidence type="ECO:0000256" key="1">
    <source>
        <dbReference type="SAM" id="MobiDB-lite"/>
    </source>
</evidence>
<gene>
    <name evidence="2" type="ORF">TCE0_034r12093</name>
</gene>
<dbReference type="AlphaFoldDB" id="A0A6V8HFR5"/>
<sequence>MDPILSPPSSPFLSSPLPDRSSSPFLLVPIPVRPSFVSSPSPDRSSSPFLTEVLDEPTLPATPVVIRKQVAPRPTLIPPPPSGPLRQRPLRPASRLPVPVSRQVQPPPHIVTPPQPALVSQSLMDRRRARQQRERPWASAPRLTPVRLTSALARSNTSRPAVRAAPQRPLQSVDKFREWNSPEASSKKVSFAEVKTVKVVSRWINDVPADYSEWRHH</sequence>
<comment type="caution">
    <text evidence="2">The sequence shown here is derived from an EMBL/GenBank/DDBJ whole genome shotgun (WGS) entry which is preliminary data.</text>
</comment>
<accession>A0A6V8HFR5</accession>
<reference evidence="3" key="1">
    <citation type="journal article" date="2015" name="Genome Announc.">
        <title>Draft genome sequence of Talaromyces cellulolyticus strain Y-94, a source of lignocellulosic biomass-degrading enzymes.</title>
        <authorList>
            <person name="Fujii T."/>
            <person name="Koike H."/>
            <person name="Sawayama S."/>
            <person name="Yano S."/>
            <person name="Inoue H."/>
        </authorList>
    </citation>
    <scope>NUCLEOTIDE SEQUENCE [LARGE SCALE GENOMIC DNA]</scope>
    <source>
        <strain evidence="3">Y-94</strain>
    </source>
</reference>
<organism evidence="2 3">
    <name type="scientific">Talaromyces pinophilus</name>
    <name type="common">Penicillium pinophilum</name>
    <dbReference type="NCBI Taxonomy" id="128442"/>
    <lineage>
        <taxon>Eukaryota</taxon>
        <taxon>Fungi</taxon>
        <taxon>Dikarya</taxon>
        <taxon>Ascomycota</taxon>
        <taxon>Pezizomycotina</taxon>
        <taxon>Eurotiomycetes</taxon>
        <taxon>Eurotiomycetidae</taxon>
        <taxon>Eurotiales</taxon>
        <taxon>Trichocomaceae</taxon>
        <taxon>Talaromyces</taxon>
        <taxon>Talaromyces sect. Talaromyces</taxon>
    </lineage>
</organism>
<keyword evidence="3" id="KW-1185">Reference proteome</keyword>
<feature type="region of interest" description="Disordered" evidence="1">
    <location>
        <begin position="34"/>
        <end position="92"/>
    </location>
</feature>
<dbReference type="EMBL" id="DF933830">
    <property type="protein sequence ID" value="GAM40051.1"/>
    <property type="molecule type" value="Genomic_DNA"/>
</dbReference>
<protein>
    <submittedName>
        <fullName evidence="2">Uncharacterized protein</fullName>
    </submittedName>
</protein>